<feature type="binding site" evidence="3">
    <location>
        <begin position="209"/>
        <end position="210"/>
    </location>
    <ligand>
        <name>substrate</name>
    </ligand>
</feature>
<dbReference type="GO" id="GO:0005829">
    <property type="term" value="C:cytosol"/>
    <property type="evidence" value="ECO:0007669"/>
    <property type="project" value="TreeGrafter"/>
</dbReference>
<comment type="subcellular location">
    <subcellularLocation>
        <location evidence="3">Cytoplasm</location>
    </subcellularLocation>
</comment>
<feature type="binding site" evidence="3">
    <location>
        <position position="63"/>
    </location>
    <ligand>
        <name>substrate</name>
    </ligand>
</feature>
<evidence type="ECO:0000256" key="4">
    <source>
        <dbReference type="NCBIfam" id="TIGR00652"/>
    </source>
</evidence>
<evidence type="ECO:0000313" key="6">
    <source>
        <dbReference type="Proteomes" id="UP000478417"/>
    </source>
</evidence>
<dbReference type="HAMAP" id="MF_00197">
    <property type="entry name" value="DAP_epimerase"/>
    <property type="match status" value="1"/>
</dbReference>
<feature type="binding site" evidence="3">
    <location>
        <position position="11"/>
    </location>
    <ligand>
        <name>substrate</name>
    </ligand>
</feature>
<keyword evidence="3" id="KW-0963">Cytoplasm</keyword>
<feature type="binding site" evidence="3">
    <location>
        <position position="158"/>
    </location>
    <ligand>
        <name>substrate</name>
    </ligand>
</feature>
<gene>
    <name evidence="3" type="primary">dapF</name>
    <name evidence="5" type="ORF">G0Q06_13580</name>
</gene>
<keyword evidence="3" id="KW-0028">Amino-acid biosynthesis</keyword>
<feature type="site" description="Could be important to modulate the pK values of the two catalytic cysteine residues" evidence="3">
    <location>
        <position position="209"/>
    </location>
</feature>
<comment type="similarity">
    <text evidence="1 3">Belongs to the diaminopimelate epimerase family.</text>
</comment>
<dbReference type="EC" id="5.1.1.7" evidence="3 4"/>
<feature type="binding site" evidence="3">
    <location>
        <begin position="219"/>
        <end position="220"/>
    </location>
    <ligand>
        <name>substrate</name>
    </ligand>
</feature>
<protein>
    <recommendedName>
        <fullName evidence="3 4">Diaminopimelate epimerase</fullName>
        <shortName evidence="3">DAP epimerase</shortName>
        <ecNumber evidence="3 4">5.1.1.7</ecNumber>
    </recommendedName>
    <alternativeName>
        <fullName evidence="3">PLP-independent amino acid racemase</fullName>
    </alternativeName>
</protein>
<keyword evidence="6" id="KW-1185">Reference proteome</keyword>
<proteinExistence type="inferred from homology"/>
<name>A0A6B2M786_9BACT</name>
<dbReference type="Gene3D" id="3.10.310.10">
    <property type="entry name" value="Diaminopimelate Epimerase, Chain A, domain 1"/>
    <property type="match status" value="2"/>
</dbReference>
<dbReference type="AlphaFoldDB" id="A0A6B2M786"/>
<dbReference type="Proteomes" id="UP000478417">
    <property type="component" value="Unassembled WGS sequence"/>
</dbReference>
<dbReference type="GO" id="GO:0009089">
    <property type="term" value="P:lysine biosynthetic process via diaminopimelate"/>
    <property type="evidence" value="ECO:0007669"/>
    <property type="project" value="UniProtKB-UniRule"/>
</dbReference>
<dbReference type="EMBL" id="JAAGNX010000003">
    <property type="protein sequence ID" value="NDV63490.1"/>
    <property type="molecule type" value="Genomic_DNA"/>
</dbReference>
<evidence type="ECO:0000313" key="5">
    <source>
        <dbReference type="EMBL" id="NDV63490.1"/>
    </source>
</evidence>
<dbReference type="InterPro" id="IPR001653">
    <property type="entry name" value="DAP_epimerase_DapF"/>
</dbReference>
<comment type="catalytic activity">
    <reaction evidence="3">
        <text>(2S,6S)-2,6-diaminopimelate = meso-2,6-diaminopimelate</text>
        <dbReference type="Rhea" id="RHEA:15393"/>
        <dbReference type="ChEBI" id="CHEBI:57609"/>
        <dbReference type="ChEBI" id="CHEBI:57791"/>
        <dbReference type="EC" id="5.1.1.7"/>
    </reaction>
</comment>
<keyword evidence="3" id="KW-0457">Lysine biosynthesis</keyword>
<comment type="caution">
    <text evidence="5">The sequence shown here is derived from an EMBL/GenBank/DDBJ whole genome shotgun (WGS) entry which is preliminary data.</text>
</comment>
<feature type="binding site" evidence="3">
    <location>
        <begin position="73"/>
        <end position="74"/>
    </location>
    <ligand>
        <name>substrate</name>
    </ligand>
</feature>
<evidence type="ECO:0000256" key="3">
    <source>
        <dbReference type="HAMAP-Rule" id="MF_00197"/>
    </source>
</evidence>
<keyword evidence="2 3" id="KW-0413">Isomerase</keyword>
<dbReference type="PANTHER" id="PTHR31689:SF0">
    <property type="entry name" value="DIAMINOPIMELATE EPIMERASE"/>
    <property type="match status" value="1"/>
</dbReference>
<dbReference type="NCBIfam" id="TIGR00652">
    <property type="entry name" value="DapF"/>
    <property type="match status" value="1"/>
</dbReference>
<dbReference type="SUPFAM" id="SSF54506">
    <property type="entry name" value="Diaminopimelate epimerase-like"/>
    <property type="match status" value="2"/>
</dbReference>
<sequence length="278" mass="30150">MHYSKYHALGNDYLVLDPKDCPELPSENDIRTICHRNFGLGSDGILYGPIETDNADFGLRILNPDGSEAEKSGNGLRIFARYLRDTGRVTTASFTVETLGGIVSCEVNKDASSITVEMGKVSFEAAVIPVNEIEGEVVDKEIELEGTTYRMYAATIGNPHCVLPMEEISSKTAHTLGPIIENHPLFPNRTNVQFLKIIDDHTIQIEIWERGAGYTLASGSSSSAAGAVARRMGCVGPDITVNMPGGQIQLHIDDDFSVRMTGPATRVGSFELDMEALG</sequence>
<dbReference type="UniPathway" id="UPA00034">
    <property type="reaction ID" value="UER00025"/>
</dbReference>
<evidence type="ECO:0000256" key="1">
    <source>
        <dbReference type="ARBA" id="ARBA00010219"/>
    </source>
</evidence>
<comment type="pathway">
    <text evidence="3">Amino-acid biosynthesis; L-lysine biosynthesis via DAP pathway; DL-2,6-diaminopimelate from LL-2,6-diaminopimelate: step 1/1.</text>
</comment>
<dbReference type="GO" id="GO:0008837">
    <property type="term" value="F:diaminopimelate epimerase activity"/>
    <property type="evidence" value="ECO:0007669"/>
    <property type="project" value="UniProtKB-UniRule"/>
</dbReference>
<accession>A0A6B2M786</accession>
<comment type="function">
    <text evidence="3">Catalyzes the stereoinversion of LL-2,6-diaminopimelate (L,L-DAP) to meso-diaminopimelate (meso-DAP), a precursor of L-lysine and an essential component of the bacterial peptidoglycan.</text>
</comment>
<dbReference type="RefSeq" id="WP_163967076.1">
    <property type="nucleotide sequence ID" value="NZ_JAAGNX010000003.1"/>
</dbReference>
<organism evidence="5 6">
    <name type="scientific">Oceanipulchritudo coccoides</name>
    <dbReference type="NCBI Taxonomy" id="2706888"/>
    <lineage>
        <taxon>Bacteria</taxon>
        <taxon>Pseudomonadati</taxon>
        <taxon>Verrucomicrobiota</taxon>
        <taxon>Opitutia</taxon>
        <taxon>Puniceicoccales</taxon>
        <taxon>Oceanipulchritudinaceae</taxon>
        <taxon>Oceanipulchritudo</taxon>
    </lineage>
</organism>
<feature type="binding site" evidence="3">
    <location>
        <position position="191"/>
    </location>
    <ligand>
        <name>substrate</name>
    </ligand>
</feature>
<dbReference type="Pfam" id="PF01678">
    <property type="entry name" value="DAP_epimerase"/>
    <property type="match status" value="2"/>
</dbReference>
<dbReference type="PANTHER" id="PTHR31689">
    <property type="entry name" value="DIAMINOPIMELATE EPIMERASE, CHLOROPLASTIC"/>
    <property type="match status" value="1"/>
</dbReference>
<feature type="site" description="Could be important to modulate the pK values of the two catalytic cysteine residues" evidence="3">
    <location>
        <position position="160"/>
    </location>
</feature>
<comment type="caution">
    <text evidence="3">Lacks conserved residue(s) required for the propagation of feature annotation.</text>
</comment>
<comment type="subunit">
    <text evidence="3">Homodimer.</text>
</comment>
<reference evidence="5 6" key="1">
    <citation type="submission" date="2020-02" db="EMBL/GenBank/DDBJ databases">
        <title>Albibacoteraceae fam. nov., the first described family within the subdivision 4 Verrucomicrobia.</title>
        <authorList>
            <person name="Xi F."/>
        </authorList>
    </citation>
    <scope>NUCLEOTIDE SEQUENCE [LARGE SCALE GENOMIC DNA]</scope>
    <source>
        <strain evidence="5 6">CK1056</strain>
    </source>
</reference>
<evidence type="ECO:0000256" key="2">
    <source>
        <dbReference type="ARBA" id="ARBA00023235"/>
    </source>
</evidence>